<proteinExistence type="predicted"/>
<evidence type="ECO:0000256" key="1">
    <source>
        <dbReference type="SAM" id="MobiDB-lite"/>
    </source>
</evidence>
<dbReference type="EMBL" id="CAXDID020000033">
    <property type="protein sequence ID" value="CAL5995641.1"/>
    <property type="molecule type" value="Genomic_DNA"/>
</dbReference>
<comment type="caution">
    <text evidence="2">The sequence shown here is derived from an EMBL/GenBank/DDBJ whole genome shotgun (WGS) entry which is preliminary data.</text>
</comment>
<organism evidence="2">
    <name type="scientific">Hexamita inflata</name>
    <dbReference type="NCBI Taxonomy" id="28002"/>
    <lineage>
        <taxon>Eukaryota</taxon>
        <taxon>Metamonada</taxon>
        <taxon>Diplomonadida</taxon>
        <taxon>Hexamitidae</taxon>
        <taxon>Hexamitinae</taxon>
        <taxon>Hexamita</taxon>
    </lineage>
</organism>
<dbReference type="Proteomes" id="UP001642409">
    <property type="component" value="Unassembled WGS sequence"/>
</dbReference>
<protein>
    <submittedName>
        <fullName evidence="3">Hypothetical_protein</fullName>
    </submittedName>
</protein>
<feature type="compositionally biased region" description="Basic residues" evidence="1">
    <location>
        <begin position="193"/>
        <end position="202"/>
    </location>
</feature>
<reference evidence="3 4" key="2">
    <citation type="submission" date="2024-07" db="EMBL/GenBank/DDBJ databases">
        <authorList>
            <person name="Akdeniz Z."/>
        </authorList>
    </citation>
    <scope>NUCLEOTIDE SEQUENCE [LARGE SCALE GENOMIC DNA]</scope>
</reference>
<evidence type="ECO:0000313" key="4">
    <source>
        <dbReference type="Proteomes" id="UP001642409"/>
    </source>
</evidence>
<keyword evidence="4" id="KW-1185">Reference proteome</keyword>
<dbReference type="EMBL" id="CATOUU010000937">
    <property type="protein sequence ID" value="CAI9961002.1"/>
    <property type="molecule type" value="Genomic_DNA"/>
</dbReference>
<dbReference type="AlphaFoldDB" id="A0AA86UQQ5"/>
<evidence type="ECO:0000313" key="3">
    <source>
        <dbReference type="EMBL" id="CAL5995641.1"/>
    </source>
</evidence>
<gene>
    <name evidence="3" type="ORF">HINF_LOCUS14133</name>
    <name evidence="2" type="ORF">HINF_LOCUS48647</name>
</gene>
<name>A0AA86UQQ5_9EUKA</name>
<evidence type="ECO:0000313" key="2">
    <source>
        <dbReference type="EMBL" id="CAI9961002.1"/>
    </source>
</evidence>
<sequence length="202" mass="23238">MLLKYRENVVLSYSRDSFCLSAYQNILLYISYLLKIALSSSLRINSLSSFNNYSSACEYVSLYQWYTRHLLQTPTIAATQSQGNCVNLDISDRSQFSSFKRSLYGILVWFETTSANALRNCSLLYGFLLIGVEQQIIIGFNIQIQYFDTQSQLKAILNQLQQVRLKRPSSCPKSSTISRMWEQGQKSAPKATLNRRRQVVHN</sequence>
<feature type="region of interest" description="Disordered" evidence="1">
    <location>
        <begin position="171"/>
        <end position="202"/>
    </location>
</feature>
<accession>A0AA86UQQ5</accession>
<reference evidence="2" key="1">
    <citation type="submission" date="2023-06" db="EMBL/GenBank/DDBJ databases">
        <authorList>
            <person name="Kurt Z."/>
        </authorList>
    </citation>
    <scope>NUCLEOTIDE SEQUENCE</scope>
</reference>